<dbReference type="AlphaFoldDB" id="A0A834TGT7"/>
<accession>A0A834TGT7</accession>
<keyword evidence="2" id="KW-1185">Reference proteome</keyword>
<gene>
    <name evidence="1" type="ORF">G2W53_026377</name>
</gene>
<name>A0A834TGT7_9FABA</name>
<protein>
    <submittedName>
        <fullName evidence="1">Uncharacterized protein</fullName>
    </submittedName>
</protein>
<dbReference type="EMBL" id="JAAIUW010000008">
    <property type="protein sequence ID" value="KAF7820922.1"/>
    <property type="molecule type" value="Genomic_DNA"/>
</dbReference>
<dbReference type="Proteomes" id="UP000634136">
    <property type="component" value="Unassembled WGS sequence"/>
</dbReference>
<sequence>MSYMSQGTPSERVGGVGADWVYSVIGRRTMSHGYCDGTMTGLMVLRRDSRSGQSVL</sequence>
<organism evidence="1 2">
    <name type="scientific">Senna tora</name>
    <dbReference type="NCBI Taxonomy" id="362788"/>
    <lineage>
        <taxon>Eukaryota</taxon>
        <taxon>Viridiplantae</taxon>
        <taxon>Streptophyta</taxon>
        <taxon>Embryophyta</taxon>
        <taxon>Tracheophyta</taxon>
        <taxon>Spermatophyta</taxon>
        <taxon>Magnoliopsida</taxon>
        <taxon>eudicotyledons</taxon>
        <taxon>Gunneridae</taxon>
        <taxon>Pentapetalae</taxon>
        <taxon>rosids</taxon>
        <taxon>fabids</taxon>
        <taxon>Fabales</taxon>
        <taxon>Fabaceae</taxon>
        <taxon>Caesalpinioideae</taxon>
        <taxon>Cassia clade</taxon>
        <taxon>Senna</taxon>
    </lineage>
</organism>
<comment type="caution">
    <text evidence="1">The sequence shown here is derived from an EMBL/GenBank/DDBJ whole genome shotgun (WGS) entry which is preliminary data.</text>
</comment>
<reference evidence="1" key="1">
    <citation type="submission" date="2020-09" db="EMBL/GenBank/DDBJ databases">
        <title>Genome-Enabled Discovery of Anthraquinone Biosynthesis in Senna tora.</title>
        <authorList>
            <person name="Kang S.-H."/>
            <person name="Pandey R.P."/>
            <person name="Lee C.-M."/>
            <person name="Sim J.-S."/>
            <person name="Jeong J.-T."/>
            <person name="Choi B.-S."/>
            <person name="Jung M."/>
            <person name="Ginzburg D."/>
            <person name="Zhao K."/>
            <person name="Won S.Y."/>
            <person name="Oh T.-J."/>
            <person name="Yu Y."/>
            <person name="Kim N.-H."/>
            <person name="Lee O.R."/>
            <person name="Lee T.-H."/>
            <person name="Bashyal P."/>
            <person name="Kim T.-S."/>
            <person name="Lee W.-H."/>
            <person name="Kawkins C."/>
            <person name="Kim C.-K."/>
            <person name="Kim J.S."/>
            <person name="Ahn B.O."/>
            <person name="Rhee S.Y."/>
            <person name="Sohng J.K."/>
        </authorList>
    </citation>
    <scope>NUCLEOTIDE SEQUENCE</scope>
    <source>
        <tissue evidence="1">Leaf</tissue>
    </source>
</reference>
<proteinExistence type="predicted"/>
<evidence type="ECO:0000313" key="1">
    <source>
        <dbReference type="EMBL" id="KAF7820922.1"/>
    </source>
</evidence>
<evidence type="ECO:0000313" key="2">
    <source>
        <dbReference type="Proteomes" id="UP000634136"/>
    </source>
</evidence>